<evidence type="ECO:0000313" key="3">
    <source>
        <dbReference type="Proteomes" id="UP001456524"/>
    </source>
</evidence>
<organism evidence="2 3">
    <name type="scientific">Phyllosticta citrichinensis</name>
    <dbReference type="NCBI Taxonomy" id="1130410"/>
    <lineage>
        <taxon>Eukaryota</taxon>
        <taxon>Fungi</taxon>
        <taxon>Dikarya</taxon>
        <taxon>Ascomycota</taxon>
        <taxon>Pezizomycotina</taxon>
        <taxon>Dothideomycetes</taxon>
        <taxon>Dothideomycetes incertae sedis</taxon>
        <taxon>Botryosphaeriales</taxon>
        <taxon>Phyllostictaceae</taxon>
        <taxon>Phyllosticta</taxon>
    </lineage>
</organism>
<reference evidence="2 3" key="1">
    <citation type="journal article" date="2022" name="G3 (Bethesda)">
        <title>Enemy or ally: a genomic approach to elucidate the lifestyle of Phyllosticta citrichinaensis.</title>
        <authorList>
            <person name="Buijs V.A."/>
            <person name="Groenewald J.Z."/>
            <person name="Haridas S."/>
            <person name="LaButti K.M."/>
            <person name="Lipzen A."/>
            <person name="Martin F.M."/>
            <person name="Barry K."/>
            <person name="Grigoriev I.V."/>
            <person name="Crous P.W."/>
            <person name="Seidl M.F."/>
        </authorList>
    </citation>
    <scope>NUCLEOTIDE SEQUENCE [LARGE SCALE GENOMIC DNA]</scope>
    <source>
        <strain evidence="2 3">CBS 129764</strain>
    </source>
</reference>
<gene>
    <name evidence="2" type="ORF">IWX90DRAFT_426430</name>
</gene>
<feature type="signal peptide" evidence="1">
    <location>
        <begin position="1"/>
        <end position="21"/>
    </location>
</feature>
<sequence length="134" mass="14966">MAWWGAAAGFRTLLVDDAVEAVVCLSARLSLWSSTGTRTRTRTRTDMRIFLCTTKPRKASAWTDGTGRAGESDCRAGGQSLFWLDWVIISWRAAESASERGRKGRVATGHFCRPLRWLLSWLFSLERNVVLSVG</sequence>
<keyword evidence="3" id="KW-1185">Reference proteome</keyword>
<name>A0ABR1XY15_9PEZI</name>
<feature type="chain" id="PRO_5045835351" description="Secreted protein" evidence="1">
    <location>
        <begin position="22"/>
        <end position="134"/>
    </location>
</feature>
<comment type="caution">
    <text evidence="2">The sequence shown here is derived from an EMBL/GenBank/DDBJ whole genome shotgun (WGS) entry which is preliminary data.</text>
</comment>
<proteinExistence type="predicted"/>
<accession>A0ABR1XY15</accession>
<dbReference type="EMBL" id="JBBWUH010000003">
    <property type="protein sequence ID" value="KAK8173225.1"/>
    <property type="molecule type" value="Genomic_DNA"/>
</dbReference>
<evidence type="ECO:0000256" key="1">
    <source>
        <dbReference type="SAM" id="SignalP"/>
    </source>
</evidence>
<protein>
    <recommendedName>
        <fullName evidence="4">Secreted protein</fullName>
    </recommendedName>
</protein>
<keyword evidence="1" id="KW-0732">Signal</keyword>
<evidence type="ECO:0000313" key="2">
    <source>
        <dbReference type="EMBL" id="KAK8173225.1"/>
    </source>
</evidence>
<evidence type="ECO:0008006" key="4">
    <source>
        <dbReference type="Google" id="ProtNLM"/>
    </source>
</evidence>
<dbReference type="Proteomes" id="UP001456524">
    <property type="component" value="Unassembled WGS sequence"/>
</dbReference>